<keyword evidence="1" id="KW-0472">Membrane</keyword>
<feature type="transmembrane region" description="Helical" evidence="1">
    <location>
        <begin position="25"/>
        <end position="43"/>
    </location>
</feature>
<gene>
    <name evidence="2" type="ordered locus">Amet_1313</name>
</gene>
<evidence type="ECO:0000256" key="1">
    <source>
        <dbReference type="SAM" id="Phobius"/>
    </source>
</evidence>
<keyword evidence="3" id="KW-1185">Reference proteome</keyword>
<feature type="transmembrane region" description="Helical" evidence="1">
    <location>
        <begin position="87"/>
        <end position="106"/>
    </location>
</feature>
<dbReference type="AlphaFoldDB" id="A6TMU9"/>
<keyword evidence="1" id="KW-1133">Transmembrane helix</keyword>
<name>A6TMU9_ALKMQ</name>
<dbReference type="Proteomes" id="UP000001572">
    <property type="component" value="Chromosome"/>
</dbReference>
<evidence type="ECO:0000313" key="3">
    <source>
        <dbReference type="Proteomes" id="UP000001572"/>
    </source>
</evidence>
<sequence length="123" mass="14501">MTGVLIAFFIDWISGNTFFQEPSSYIFSICIAVITSIIIELLYIKVLIRKHIPKYIKYLSVYFITLLVYVSGNLFFRGVRIFIMPELYLFGILILVVITPMIHLLYKQMAEYDRFLKIKKEKS</sequence>
<protein>
    <submittedName>
        <fullName evidence="2">Uncharacterized protein</fullName>
    </submittedName>
</protein>
<reference evidence="3" key="1">
    <citation type="journal article" date="2016" name="Genome Announc.">
        <title>Complete genome sequence of Alkaliphilus metalliredigens strain QYMF, an alkaliphilic and metal-reducing bacterium isolated from borax-contaminated leachate ponds.</title>
        <authorList>
            <person name="Hwang C."/>
            <person name="Copeland A."/>
            <person name="Lucas S."/>
            <person name="Lapidus A."/>
            <person name="Barry K."/>
            <person name="Detter J.C."/>
            <person name="Glavina Del Rio T."/>
            <person name="Hammon N."/>
            <person name="Israni S."/>
            <person name="Dalin E."/>
            <person name="Tice H."/>
            <person name="Pitluck S."/>
            <person name="Chertkov O."/>
            <person name="Brettin T."/>
            <person name="Bruce D."/>
            <person name="Han C."/>
            <person name="Schmutz J."/>
            <person name="Larimer F."/>
            <person name="Land M.L."/>
            <person name="Hauser L."/>
            <person name="Kyrpides N."/>
            <person name="Mikhailova N."/>
            <person name="Ye Q."/>
            <person name="Zhou J."/>
            <person name="Richardson P."/>
            <person name="Fields M.W."/>
        </authorList>
    </citation>
    <scope>NUCLEOTIDE SEQUENCE [LARGE SCALE GENOMIC DNA]</scope>
    <source>
        <strain evidence="3">QYMF</strain>
    </source>
</reference>
<keyword evidence="1" id="KW-0812">Transmembrane</keyword>
<dbReference type="eggNOG" id="ENOG5033KUS">
    <property type="taxonomic scope" value="Bacteria"/>
</dbReference>
<dbReference type="EMBL" id="CP000724">
    <property type="protein sequence ID" value="ABR47517.1"/>
    <property type="molecule type" value="Genomic_DNA"/>
</dbReference>
<accession>A6TMU9</accession>
<evidence type="ECO:0000313" key="2">
    <source>
        <dbReference type="EMBL" id="ABR47517.1"/>
    </source>
</evidence>
<proteinExistence type="predicted"/>
<feature type="transmembrane region" description="Helical" evidence="1">
    <location>
        <begin position="55"/>
        <end position="75"/>
    </location>
</feature>
<dbReference type="KEGG" id="amt:Amet_1313"/>
<dbReference type="HOGENOM" id="CLU_2010432_0_0_9"/>
<dbReference type="STRING" id="293826.Amet_1313"/>
<organism evidence="2 3">
    <name type="scientific">Alkaliphilus metalliredigens (strain QYMF)</name>
    <dbReference type="NCBI Taxonomy" id="293826"/>
    <lineage>
        <taxon>Bacteria</taxon>
        <taxon>Bacillati</taxon>
        <taxon>Bacillota</taxon>
        <taxon>Clostridia</taxon>
        <taxon>Peptostreptococcales</taxon>
        <taxon>Natronincolaceae</taxon>
        <taxon>Alkaliphilus</taxon>
    </lineage>
</organism>